<reference evidence="2" key="1">
    <citation type="journal article" date="2015" name="Nature">
        <title>Complex archaea that bridge the gap between prokaryotes and eukaryotes.</title>
        <authorList>
            <person name="Spang A."/>
            <person name="Saw J.H."/>
            <person name="Jorgensen S.L."/>
            <person name="Zaremba-Niedzwiedzka K."/>
            <person name="Martijn J."/>
            <person name="Lind A.E."/>
            <person name="van Eijk R."/>
            <person name="Schleper C."/>
            <person name="Guy L."/>
            <person name="Ettema T.J."/>
        </authorList>
    </citation>
    <scope>NUCLEOTIDE SEQUENCE</scope>
</reference>
<feature type="compositionally biased region" description="Basic and acidic residues" evidence="1">
    <location>
        <begin position="243"/>
        <end position="258"/>
    </location>
</feature>
<sequence length="411" mass="46634">MSEQKAMSVTEDPIYQALMSYKTAIASVIPKHLTAERMLRISYQMIHRTPRLRECSINSLVNGIIEISMLGLDIGRTAHLVPFKREAVVIVDYKGFIDLAHRSGQINSLPFKAVYENDLFDYEEGTTRFIKHKPAATDRGDLVAAYAICNFKHGGYDFEVVHPVDIAAIKKSAPGAKSSDSPWNNPDQEWTMWCKSAVRRLSKRIPQSPELRRAVELEDLVEAGLKQNISHITEDIIDMDPLPPKKEQKTPESKKGDISQKINDIKNQTGATPSTGQELSDEANIAQFSGLRTPGILEWEKKNRDRIPLLSHEVQVAWVNKFQTVIHRAYPAWLKEQMNEESKEGEEIPLDLTIEDIDFARAMAGYEEELGKPVIMLVLARHKLKTVVDIKPEQRETIKKELGEELDKKNE</sequence>
<dbReference type="InterPro" id="IPR004590">
    <property type="entry name" value="ssDNA_annealing_RecT"/>
</dbReference>
<dbReference type="InterPro" id="IPR018330">
    <property type="entry name" value="RecT_fam"/>
</dbReference>
<organism evidence="2">
    <name type="scientific">marine sediment metagenome</name>
    <dbReference type="NCBI Taxonomy" id="412755"/>
    <lineage>
        <taxon>unclassified sequences</taxon>
        <taxon>metagenomes</taxon>
        <taxon>ecological metagenomes</taxon>
    </lineage>
</organism>
<dbReference type="Pfam" id="PF03837">
    <property type="entry name" value="RecT"/>
    <property type="match status" value="1"/>
</dbReference>
<feature type="region of interest" description="Disordered" evidence="1">
    <location>
        <begin position="238"/>
        <end position="279"/>
    </location>
</feature>
<proteinExistence type="predicted"/>
<dbReference type="GO" id="GO:0006259">
    <property type="term" value="P:DNA metabolic process"/>
    <property type="evidence" value="ECO:0007669"/>
    <property type="project" value="InterPro"/>
</dbReference>
<comment type="caution">
    <text evidence="2">The sequence shown here is derived from an EMBL/GenBank/DDBJ whole genome shotgun (WGS) entry which is preliminary data.</text>
</comment>
<dbReference type="GO" id="GO:0003677">
    <property type="term" value="F:DNA binding"/>
    <property type="evidence" value="ECO:0007669"/>
    <property type="project" value="InterPro"/>
</dbReference>
<dbReference type="NCBIfam" id="TIGR00616">
    <property type="entry name" value="rect"/>
    <property type="match status" value="1"/>
</dbReference>
<evidence type="ECO:0000313" key="2">
    <source>
        <dbReference type="EMBL" id="KKL21919.1"/>
    </source>
</evidence>
<evidence type="ECO:0000256" key="1">
    <source>
        <dbReference type="SAM" id="MobiDB-lite"/>
    </source>
</evidence>
<evidence type="ECO:0008006" key="3">
    <source>
        <dbReference type="Google" id="ProtNLM"/>
    </source>
</evidence>
<dbReference type="AlphaFoldDB" id="A0A0F9BJ46"/>
<name>A0A0F9BJ46_9ZZZZ</name>
<dbReference type="EMBL" id="LAZR01037547">
    <property type="protein sequence ID" value="KKL21919.1"/>
    <property type="molecule type" value="Genomic_DNA"/>
</dbReference>
<accession>A0A0F9BJ46</accession>
<protein>
    <recommendedName>
        <fullName evidence="3">DNA recombination protein</fullName>
    </recommendedName>
</protein>
<gene>
    <name evidence="2" type="ORF">LCGC14_2440630</name>
</gene>
<feature type="compositionally biased region" description="Polar residues" evidence="1">
    <location>
        <begin position="260"/>
        <end position="278"/>
    </location>
</feature>